<evidence type="ECO:0000313" key="3">
    <source>
        <dbReference type="Proteomes" id="UP000431269"/>
    </source>
</evidence>
<dbReference type="Proteomes" id="UP000431269">
    <property type="component" value="Chromosome"/>
</dbReference>
<dbReference type="EMBL" id="CP047045">
    <property type="protein sequence ID" value="QGZ94601.1"/>
    <property type="molecule type" value="Genomic_DNA"/>
</dbReference>
<protein>
    <submittedName>
        <fullName evidence="2">Uncharacterized protein</fullName>
    </submittedName>
</protein>
<keyword evidence="3" id="KW-1185">Reference proteome</keyword>
<feature type="transmembrane region" description="Helical" evidence="1">
    <location>
        <begin position="21"/>
        <end position="43"/>
    </location>
</feature>
<keyword evidence="1" id="KW-1133">Transmembrane helix</keyword>
<reference evidence="3" key="1">
    <citation type="submission" date="2019-12" db="EMBL/GenBank/DDBJ databases">
        <title>Complete genome of Terracaulis silvestris 0127_4.</title>
        <authorList>
            <person name="Vieira S."/>
            <person name="Riedel T."/>
            <person name="Sproer C."/>
            <person name="Pascual J."/>
            <person name="Boedeker C."/>
            <person name="Overmann J."/>
        </authorList>
    </citation>
    <scope>NUCLEOTIDE SEQUENCE [LARGE SCALE GENOMIC DNA]</scope>
    <source>
        <strain evidence="3">0127_4</strain>
    </source>
</reference>
<evidence type="ECO:0000256" key="1">
    <source>
        <dbReference type="SAM" id="Phobius"/>
    </source>
</evidence>
<dbReference type="AlphaFoldDB" id="A0A6I6MKR9"/>
<gene>
    <name evidence="2" type="ORF">DSM104635_01421</name>
</gene>
<accession>A0A6I6MKR9</accession>
<name>A0A6I6MKR9_9CAUL</name>
<proteinExistence type="predicted"/>
<keyword evidence="1" id="KW-0472">Membrane</keyword>
<feature type="transmembrane region" description="Helical" evidence="1">
    <location>
        <begin position="63"/>
        <end position="80"/>
    </location>
</feature>
<evidence type="ECO:0000313" key="2">
    <source>
        <dbReference type="EMBL" id="QGZ94601.1"/>
    </source>
</evidence>
<keyword evidence="1" id="KW-0812">Transmembrane</keyword>
<organism evidence="2 3">
    <name type="scientific">Terricaulis silvestris</name>
    <dbReference type="NCBI Taxonomy" id="2686094"/>
    <lineage>
        <taxon>Bacteria</taxon>
        <taxon>Pseudomonadati</taxon>
        <taxon>Pseudomonadota</taxon>
        <taxon>Alphaproteobacteria</taxon>
        <taxon>Caulobacterales</taxon>
        <taxon>Caulobacteraceae</taxon>
        <taxon>Terricaulis</taxon>
    </lineage>
</organism>
<dbReference type="KEGG" id="tsv:DSM104635_01421"/>
<sequence length="172" mass="19652">MGIEPPIVEREQGLRYGITRALCVIASLSWFALIAAVSVLLYAVFIRSNGDIADQVNRLFTPIVWFGAVMWGSQGLLWLWRRCDRCRRRLFEEGRPNWARWAPGLSAFDRNWLKRNASWMNGAPERDHRAKTLLGSHRMRAIADMAFGGRLRCQWCGHEDGATPDYVVTGSE</sequence>